<proteinExistence type="inferred from homology"/>
<dbReference type="InterPro" id="IPR051164">
    <property type="entry name" value="NmrA-like_oxidored"/>
</dbReference>
<dbReference type="InterPro" id="IPR008030">
    <property type="entry name" value="NmrA-like"/>
</dbReference>
<keyword evidence="2" id="KW-0521">NADP</keyword>
<dbReference type="Gene3D" id="3.40.50.720">
    <property type="entry name" value="NAD(P)-binding Rossmann-like Domain"/>
    <property type="match status" value="1"/>
</dbReference>
<dbReference type="SUPFAM" id="SSF51735">
    <property type="entry name" value="NAD(P)-binding Rossmann-fold domains"/>
    <property type="match status" value="1"/>
</dbReference>
<name>A0A9X3A270_9PSEU</name>
<dbReference type="InterPro" id="IPR036291">
    <property type="entry name" value="NAD(P)-bd_dom_sf"/>
</dbReference>
<evidence type="ECO:0000313" key="4">
    <source>
        <dbReference type="EMBL" id="MCS7480404.1"/>
    </source>
</evidence>
<feature type="domain" description="NmrA-like" evidence="3">
    <location>
        <begin position="7"/>
        <end position="263"/>
    </location>
</feature>
<dbReference type="Proteomes" id="UP001141259">
    <property type="component" value="Unassembled WGS sequence"/>
</dbReference>
<protein>
    <submittedName>
        <fullName evidence="4">NmrA/HSCARG family protein</fullName>
    </submittedName>
</protein>
<dbReference type="RefSeq" id="WP_259625897.1">
    <property type="nucleotide sequence ID" value="NZ_JANYMP010000013.1"/>
</dbReference>
<sequence length="295" mass="31259">MSTPPSGTIAVFGGTGKQGGSVVDALLTRGTHVRALVRDTESDRARALADRSVELSRIAIDDATSLSTALTGVDAFFFMTTPEGHSLADVERETRQGTALVDAAVDAGVPHVVFSSVGGAERDSGVPHFDSKYRVEEHLQRSGLRATVVRPVAFMDNFAFMGPSVENGEVVLRMPLPDDIGLQLVAVRDIGLISAAFLLGTAEAPGGAIEIAGDHLTGSRIAAAFGEHAGLPSRYEALPLHVLGDDPDAQAMFRWFAETPAYQADVAAVKAIEPTTWDLPTWLRESGWSLPRSQA</sequence>
<dbReference type="PANTHER" id="PTHR42748:SF7">
    <property type="entry name" value="NMRA LIKE REDOX SENSOR 1-RELATED"/>
    <property type="match status" value="1"/>
</dbReference>
<dbReference type="Pfam" id="PF05368">
    <property type="entry name" value="NmrA"/>
    <property type="match status" value="1"/>
</dbReference>
<gene>
    <name evidence="4" type="ORF">NZH93_26415</name>
</gene>
<dbReference type="AlphaFoldDB" id="A0A9X3A270"/>
<organism evidence="4 5">
    <name type="scientific">Umezawaea endophytica</name>
    <dbReference type="NCBI Taxonomy" id="1654476"/>
    <lineage>
        <taxon>Bacteria</taxon>
        <taxon>Bacillati</taxon>
        <taxon>Actinomycetota</taxon>
        <taxon>Actinomycetes</taxon>
        <taxon>Pseudonocardiales</taxon>
        <taxon>Pseudonocardiaceae</taxon>
        <taxon>Umezawaea</taxon>
    </lineage>
</organism>
<comment type="similarity">
    <text evidence="1">Belongs to the NmrA-type oxidoreductase family.</text>
</comment>
<keyword evidence="5" id="KW-1185">Reference proteome</keyword>
<dbReference type="CDD" id="cd05251">
    <property type="entry name" value="NmrA_like_SDR_a"/>
    <property type="match status" value="1"/>
</dbReference>
<comment type="caution">
    <text evidence="4">The sequence shown here is derived from an EMBL/GenBank/DDBJ whole genome shotgun (WGS) entry which is preliminary data.</text>
</comment>
<evidence type="ECO:0000256" key="2">
    <source>
        <dbReference type="ARBA" id="ARBA00022857"/>
    </source>
</evidence>
<evidence type="ECO:0000313" key="5">
    <source>
        <dbReference type="Proteomes" id="UP001141259"/>
    </source>
</evidence>
<accession>A0A9X3A270</accession>
<dbReference type="PANTHER" id="PTHR42748">
    <property type="entry name" value="NITROGEN METABOLITE REPRESSION PROTEIN NMRA FAMILY MEMBER"/>
    <property type="match status" value="1"/>
</dbReference>
<reference evidence="4" key="1">
    <citation type="submission" date="2022-08" db="EMBL/GenBank/DDBJ databases">
        <authorList>
            <person name="Tistechok S."/>
            <person name="Samborskyy M."/>
            <person name="Roman I."/>
        </authorList>
    </citation>
    <scope>NUCLEOTIDE SEQUENCE</scope>
    <source>
        <strain evidence="4">DSM 103496</strain>
    </source>
</reference>
<dbReference type="Gene3D" id="3.90.25.10">
    <property type="entry name" value="UDP-galactose 4-epimerase, domain 1"/>
    <property type="match status" value="1"/>
</dbReference>
<dbReference type="EMBL" id="JANYMP010000013">
    <property type="protein sequence ID" value="MCS7480404.1"/>
    <property type="molecule type" value="Genomic_DNA"/>
</dbReference>
<evidence type="ECO:0000256" key="1">
    <source>
        <dbReference type="ARBA" id="ARBA00006328"/>
    </source>
</evidence>
<evidence type="ECO:0000259" key="3">
    <source>
        <dbReference type="Pfam" id="PF05368"/>
    </source>
</evidence>